<evidence type="ECO:0000256" key="1">
    <source>
        <dbReference type="SAM" id="MobiDB-lite"/>
    </source>
</evidence>
<proteinExistence type="predicted"/>
<feature type="compositionally biased region" description="Basic and acidic residues" evidence="1">
    <location>
        <begin position="9"/>
        <end position="18"/>
    </location>
</feature>
<sequence length="584" mass="65098">MSPTVADTRSTRFSESEHSFPVQTDDSKDASTALPEALQLLDLVGTDEDPYAEGGKWAYAKDHGGTCFFITNNEKHDSGRTLLTEETIEKALGRKGMTKWAWIKHDQDTYTAKEAKKIQGAVEGHPKADHFHIVLLRKSFATIAQIAQAFGVPPNQVEPKPPSAFLDLVEYLTHENPNQVNQGKHVYDDSEVTANFDWRPELDEHKQNRAAGGKGNKDKKTVDQWVERIAEGEATLKGIRTEAQAGKQLALYNRNRTLLKDARSDYLLHQSPPRRRTNYYICGVKGNARKGRTGKTQLARLFARSLFRDFDADECYHEAKDKRVPLQTYKGQPVIIWDDYSPVDLMDALGGRTGVWQVFDDHPGADDVNIKYGSVRLIHEVNIITRVTPYQDFLDGLAGTFTDRSGVQHKAEDPNQAWGRFPMVFEVTQDSISLLVNQGFIDDTDDFRAFKKVATMQTSMKQVMSALDSVEDDEEREAARALVGERLLAPMLQQHAALQPNPSRTAQDVLGELLPSIAVITGDDLAAFESAQEAQNKAALDARIEAAKAAAAESSGVPADDLIRFRSLPPTVMEGWMTPHSFPY</sequence>
<dbReference type="Gene3D" id="3.40.1310.30">
    <property type="match status" value="1"/>
</dbReference>
<dbReference type="InterPro" id="IPR002631">
    <property type="entry name" value="Plasmid_rep_OBD"/>
</dbReference>
<evidence type="ECO:0000313" key="3">
    <source>
        <dbReference type="EMBL" id="MBE1524291.1"/>
    </source>
</evidence>
<protein>
    <recommendedName>
        <fullName evidence="2">Plasmid replication protein origin binding domain-containing protein</fullName>
    </recommendedName>
</protein>
<feature type="region of interest" description="Disordered" evidence="1">
    <location>
        <begin position="1"/>
        <end position="29"/>
    </location>
</feature>
<dbReference type="RefSeq" id="WP_192595325.1">
    <property type="nucleotide sequence ID" value="NZ_BAAALJ010000024.1"/>
</dbReference>
<dbReference type="EMBL" id="JADBED010000001">
    <property type="protein sequence ID" value="MBE1524291.1"/>
    <property type="molecule type" value="Genomic_DNA"/>
</dbReference>
<keyword evidence="4" id="KW-1185">Reference proteome</keyword>
<dbReference type="Proteomes" id="UP000643525">
    <property type="component" value="Unassembled WGS sequence"/>
</dbReference>
<reference evidence="3 4" key="1">
    <citation type="submission" date="2020-10" db="EMBL/GenBank/DDBJ databases">
        <title>Sequencing the genomes of 1000 actinobacteria strains.</title>
        <authorList>
            <person name="Klenk H.-P."/>
        </authorList>
    </citation>
    <scope>NUCLEOTIDE SEQUENCE [LARGE SCALE GENOMIC DNA]</scope>
    <source>
        <strain evidence="3 4">DSM 15666</strain>
    </source>
</reference>
<dbReference type="Pfam" id="PF01719">
    <property type="entry name" value="Rep_OBD"/>
    <property type="match status" value="1"/>
</dbReference>
<organism evidence="3 4">
    <name type="scientific">Nesterenkonia lutea</name>
    <dbReference type="NCBI Taxonomy" id="272919"/>
    <lineage>
        <taxon>Bacteria</taxon>
        <taxon>Bacillati</taxon>
        <taxon>Actinomycetota</taxon>
        <taxon>Actinomycetes</taxon>
        <taxon>Micrococcales</taxon>
        <taxon>Micrococcaceae</taxon>
        <taxon>Nesterenkonia</taxon>
    </lineage>
</organism>
<comment type="caution">
    <text evidence="3">The sequence shown here is derived from an EMBL/GenBank/DDBJ whole genome shotgun (WGS) entry which is preliminary data.</text>
</comment>
<evidence type="ECO:0000313" key="4">
    <source>
        <dbReference type="Proteomes" id="UP000643525"/>
    </source>
</evidence>
<feature type="domain" description="Plasmid replication protein origin binding" evidence="2">
    <location>
        <begin position="91"/>
        <end position="197"/>
    </location>
</feature>
<accession>A0ABR9JEN0</accession>
<evidence type="ECO:0000259" key="2">
    <source>
        <dbReference type="Pfam" id="PF01719"/>
    </source>
</evidence>
<name>A0ABR9JEN0_9MICC</name>
<gene>
    <name evidence="3" type="ORF">H4W27_001409</name>
</gene>